<protein>
    <submittedName>
        <fullName evidence="2">Uncharacterized protein</fullName>
    </submittedName>
</protein>
<evidence type="ECO:0000313" key="3">
    <source>
        <dbReference type="Proteomes" id="UP000663760"/>
    </source>
</evidence>
<sequence length="65" mass="7196">MQLGGGRERTWDAPWGRSPPPPVTHKRSSPLPNFTPSVGRNVPFVYVYDHSLPHTLLATSDVEGE</sequence>
<dbReference type="Proteomes" id="UP000663760">
    <property type="component" value="Chromosome 11"/>
</dbReference>
<organism evidence="2 3">
    <name type="scientific">Spirodela intermedia</name>
    <name type="common">Intermediate duckweed</name>
    <dbReference type="NCBI Taxonomy" id="51605"/>
    <lineage>
        <taxon>Eukaryota</taxon>
        <taxon>Viridiplantae</taxon>
        <taxon>Streptophyta</taxon>
        <taxon>Embryophyta</taxon>
        <taxon>Tracheophyta</taxon>
        <taxon>Spermatophyta</taxon>
        <taxon>Magnoliopsida</taxon>
        <taxon>Liliopsida</taxon>
        <taxon>Araceae</taxon>
        <taxon>Lemnoideae</taxon>
        <taxon>Spirodela</taxon>
    </lineage>
</organism>
<evidence type="ECO:0000313" key="2">
    <source>
        <dbReference type="EMBL" id="CAA7405710.1"/>
    </source>
</evidence>
<feature type="region of interest" description="Disordered" evidence="1">
    <location>
        <begin position="1"/>
        <end position="34"/>
    </location>
</feature>
<dbReference type="EMBL" id="LR746274">
    <property type="protein sequence ID" value="CAA7405710.1"/>
    <property type="molecule type" value="Genomic_DNA"/>
</dbReference>
<name>A0A7I8L768_SPIIN</name>
<accession>A0A7I8L768</accession>
<feature type="compositionally biased region" description="Basic and acidic residues" evidence="1">
    <location>
        <begin position="1"/>
        <end position="11"/>
    </location>
</feature>
<gene>
    <name evidence="2" type="ORF">SI8410_11016388</name>
</gene>
<keyword evidence="3" id="KW-1185">Reference proteome</keyword>
<reference evidence="2" key="1">
    <citation type="submission" date="2020-02" db="EMBL/GenBank/DDBJ databases">
        <authorList>
            <person name="Scholz U."/>
            <person name="Mascher M."/>
            <person name="Fiebig A."/>
        </authorList>
    </citation>
    <scope>NUCLEOTIDE SEQUENCE</scope>
</reference>
<evidence type="ECO:0000256" key="1">
    <source>
        <dbReference type="SAM" id="MobiDB-lite"/>
    </source>
</evidence>
<proteinExistence type="predicted"/>
<dbReference type="AlphaFoldDB" id="A0A7I8L768"/>